<name>A0A8S0ZQ30_ARCPL</name>
<keyword evidence="3 5" id="KW-1133">Transmembrane helix</keyword>
<feature type="transmembrane region" description="Helical" evidence="5">
    <location>
        <begin position="103"/>
        <end position="123"/>
    </location>
</feature>
<dbReference type="InterPro" id="IPR019184">
    <property type="entry name" value="Uncharacterised_TM-17"/>
</dbReference>
<dbReference type="Proteomes" id="UP000494106">
    <property type="component" value="Unassembled WGS sequence"/>
</dbReference>
<reference evidence="6 7" key="1">
    <citation type="submission" date="2020-04" db="EMBL/GenBank/DDBJ databases">
        <authorList>
            <person name="Wallbank WR R."/>
            <person name="Pardo Diaz C."/>
            <person name="Kozak K."/>
            <person name="Martin S."/>
            <person name="Jiggins C."/>
            <person name="Moest M."/>
            <person name="Warren A I."/>
            <person name="Byers J.R.P. K."/>
            <person name="Montejo-Kovacevich G."/>
            <person name="Yen C E."/>
        </authorList>
    </citation>
    <scope>NUCLEOTIDE SEQUENCE [LARGE SCALE GENOMIC DNA]</scope>
</reference>
<evidence type="ECO:0000313" key="7">
    <source>
        <dbReference type="Proteomes" id="UP000494106"/>
    </source>
</evidence>
<dbReference type="AlphaFoldDB" id="A0A8S0ZQ30"/>
<evidence type="ECO:0000256" key="5">
    <source>
        <dbReference type="SAM" id="Phobius"/>
    </source>
</evidence>
<feature type="transmembrane region" description="Helical" evidence="5">
    <location>
        <begin position="39"/>
        <end position="58"/>
    </location>
</feature>
<dbReference type="PANTHER" id="PTHR13531:SF6">
    <property type="entry name" value="TMEM (HUMAN TRANSMEMBRANE PROTEIN) HOMOLOG"/>
    <property type="match status" value="1"/>
</dbReference>
<accession>A0A8S0ZQ30</accession>
<dbReference type="GO" id="GO:0035869">
    <property type="term" value="C:ciliary transition zone"/>
    <property type="evidence" value="ECO:0007669"/>
    <property type="project" value="TreeGrafter"/>
</dbReference>
<dbReference type="EMBL" id="CADEBC010000487">
    <property type="protein sequence ID" value="CAB3236488.1"/>
    <property type="molecule type" value="Genomic_DNA"/>
</dbReference>
<keyword evidence="7" id="KW-1185">Reference proteome</keyword>
<dbReference type="GO" id="GO:0016020">
    <property type="term" value="C:membrane"/>
    <property type="evidence" value="ECO:0007669"/>
    <property type="project" value="UniProtKB-SubCell"/>
</dbReference>
<feature type="transmembrane region" description="Helical" evidence="5">
    <location>
        <begin position="7"/>
        <end position="27"/>
    </location>
</feature>
<dbReference type="GO" id="GO:1905515">
    <property type="term" value="P:non-motile cilium assembly"/>
    <property type="evidence" value="ECO:0007669"/>
    <property type="project" value="TreeGrafter"/>
</dbReference>
<feature type="transmembrane region" description="Helical" evidence="5">
    <location>
        <begin position="70"/>
        <end position="91"/>
    </location>
</feature>
<evidence type="ECO:0000256" key="4">
    <source>
        <dbReference type="ARBA" id="ARBA00023136"/>
    </source>
</evidence>
<keyword evidence="2 5" id="KW-0812">Transmembrane</keyword>
<protein>
    <submittedName>
        <fullName evidence="6">Uncharacterized protein</fullName>
    </submittedName>
</protein>
<evidence type="ECO:0000256" key="3">
    <source>
        <dbReference type="ARBA" id="ARBA00022989"/>
    </source>
</evidence>
<keyword evidence="4 5" id="KW-0472">Membrane</keyword>
<dbReference type="OrthoDB" id="311720at2759"/>
<evidence type="ECO:0000256" key="2">
    <source>
        <dbReference type="ARBA" id="ARBA00022692"/>
    </source>
</evidence>
<organism evidence="6 7">
    <name type="scientific">Arctia plantaginis</name>
    <name type="common">Wood tiger moth</name>
    <name type="synonym">Phalaena plantaginis</name>
    <dbReference type="NCBI Taxonomy" id="874455"/>
    <lineage>
        <taxon>Eukaryota</taxon>
        <taxon>Metazoa</taxon>
        <taxon>Ecdysozoa</taxon>
        <taxon>Arthropoda</taxon>
        <taxon>Hexapoda</taxon>
        <taxon>Insecta</taxon>
        <taxon>Pterygota</taxon>
        <taxon>Neoptera</taxon>
        <taxon>Endopterygota</taxon>
        <taxon>Lepidoptera</taxon>
        <taxon>Glossata</taxon>
        <taxon>Ditrysia</taxon>
        <taxon>Noctuoidea</taxon>
        <taxon>Erebidae</taxon>
        <taxon>Arctiinae</taxon>
        <taxon>Arctia</taxon>
    </lineage>
</organism>
<sequence length="141" mass="16345">MLRLQKCLYFNLYLFVIWFVVVGFFLYARLNILGHLTKYLSLTVYTLLIVIESPRIYLGHYGNLSCRVPELAGFLMLSVLMQLPLVSFFLFNPFLLSTPMELTLHAMLCIFTITEVILSFIGLKQASNYAKSIYLSQLKDR</sequence>
<proteinExistence type="predicted"/>
<evidence type="ECO:0000256" key="1">
    <source>
        <dbReference type="ARBA" id="ARBA00004141"/>
    </source>
</evidence>
<comment type="caution">
    <text evidence="6">The sequence shown here is derived from an EMBL/GenBank/DDBJ whole genome shotgun (WGS) entry which is preliminary data.</text>
</comment>
<comment type="subcellular location">
    <subcellularLocation>
        <location evidence="1">Membrane</location>
        <topology evidence="1">Multi-pass membrane protein</topology>
    </subcellularLocation>
</comment>
<dbReference type="Pfam" id="PF09799">
    <property type="entry name" value="Transmemb_17"/>
    <property type="match status" value="1"/>
</dbReference>
<gene>
    <name evidence="6" type="ORF">APLA_LOCUS6585</name>
</gene>
<dbReference type="PANTHER" id="PTHR13531">
    <property type="entry name" value="GEO07735P1-RELATED-RELATED"/>
    <property type="match status" value="1"/>
</dbReference>
<evidence type="ECO:0000313" key="6">
    <source>
        <dbReference type="EMBL" id="CAB3236488.1"/>
    </source>
</evidence>